<accession>A0A151IZS6</accession>
<dbReference type="GO" id="GO:0006281">
    <property type="term" value="P:DNA repair"/>
    <property type="evidence" value="ECO:0007669"/>
    <property type="project" value="UniProtKB-KW"/>
</dbReference>
<organism evidence="5 6">
    <name type="scientific">Trachymyrmex cornetzi</name>
    <dbReference type="NCBI Taxonomy" id="471704"/>
    <lineage>
        <taxon>Eukaryota</taxon>
        <taxon>Metazoa</taxon>
        <taxon>Ecdysozoa</taxon>
        <taxon>Arthropoda</taxon>
        <taxon>Hexapoda</taxon>
        <taxon>Insecta</taxon>
        <taxon>Pterygota</taxon>
        <taxon>Neoptera</taxon>
        <taxon>Endopterygota</taxon>
        <taxon>Hymenoptera</taxon>
        <taxon>Apocrita</taxon>
        <taxon>Aculeata</taxon>
        <taxon>Formicoidea</taxon>
        <taxon>Formicidae</taxon>
        <taxon>Myrmicinae</taxon>
        <taxon>Trachymyrmex</taxon>
    </lineage>
</organism>
<dbReference type="GO" id="GO:0006310">
    <property type="term" value="P:DNA recombination"/>
    <property type="evidence" value="ECO:0007669"/>
    <property type="project" value="UniProtKB-KW"/>
</dbReference>
<feature type="domain" description="Helitron helicase-like" evidence="3">
    <location>
        <begin position="292"/>
        <end position="473"/>
    </location>
</feature>
<dbReference type="Pfam" id="PF05970">
    <property type="entry name" value="PIF1"/>
    <property type="match status" value="1"/>
</dbReference>
<dbReference type="CDD" id="cd18809">
    <property type="entry name" value="SF1_C_RecD"/>
    <property type="match status" value="1"/>
</dbReference>
<keyword evidence="1" id="KW-0378">Hydrolase</keyword>
<comment type="similarity">
    <text evidence="1">Belongs to the helicase family.</text>
</comment>
<keyword evidence="1" id="KW-0547">Nucleotide-binding</keyword>
<dbReference type="Pfam" id="PF14214">
    <property type="entry name" value="Helitron_like_N"/>
    <property type="match status" value="1"/>
</dbReference>
<dbReference type="GO" id="GO:0005524">
    <property type="term" value="F:ATP binding"/>
    <property type="evidence" value="ECO:0007669"/>
    <property type="project" value="UniProtKB-KW"/>
</dbReference>
<name>A0A151IZS6_9HYME</name>
<keyword evidence="6" id="KW-1185">Reference proteome</keyword>
<gene>
    <name evidence="5" type="ORF">ALC57_13192</name>
</gene>
<evidence type="ECO:0000313" key="6">
    <source>
        <dbReference type="Proteomes" id="UP000078492"/>
    </source>
</evidence>
<comment type="catalytic activity">
    <reaction evidence="1">
        <text>ATP + H2O = ADP + phosphate + H(+)</text>
        <dbReference type="Rhea" id="RHEA:13065"/>
        <dbReference type="ChEBI" id="CHEBI:15377"/>
        <dbReference type="ChEBI" id="CHEBI:15378"/>
        <dbReference type="ChEBI" id="CHEBI:30616"/>
        <dbReference type="ChEBI" id="CHEBI:43474"/>
        <dbReference type="ChEBI" id="CHEBI:456216"/>
        <dbReference type="EC" id="5.6.2.3"/>
    </reaction>
</comment>
<evidence type="ECO:0000259" key="2">
    <source>
        <dbReference type="Pfam" id="PF05970"/>
    </source>
</evidence>
<dbReference type="GO" id="GO:0043139">
    <property type="term" value="F:5'-3' DNA helicase activity"/>
    <property type="evidence" value="ECO:0007669"/>
    <property type="project" value="UniProtKB-EC"/>
</dbReference>
<dbReference type="Pfam" id="PF21530">
    <property type="entry name" value="Pif1_2B_dom"/>
    <property type="match status" value="1"/>
</dbReference>
<evidence type="ECO:0000259" key="4">
    <source>
        <dbReference type="Pfam" id="PF21530"/>
    </source>
</evidence>
<dbReference type="EC" id="5.6.2.3" evidence="1"/>
<reference evidence="5 6" key="1">
    <citation type="submission" date="2015-09" db="EMBL/GenBank/DDBJ databases">
        <title>Trachymyrmex cornetzi WGS genome.</title>
        <authorList>
            <person name="Nygaard S."/>
            <person name="Hu H."/>
            <person name="Boomsma J."/>
            <person name="Zhang G."/>
        </authorList>
    </citation>
    <scope>NUCLEOTIDE SEQUENCE [LARGE SCALE GENOMIC DNA]</scope>
    <source>
        <strain evidence="5">Tcor2-1</strain>
        <tissue evidence="5">Whole body</tissue>
    </source>
</reference>
<dbReference type="PANTHER" id="PTHR10492:SF57">
    <property type="entry name" value="ATP-DEPENDENT DNA HELICASE"/>
    <property type="match status" value="1"/>
</dbReference>
<dbReference type="InterPro" id="IPR010285">
    <property type="entry name" value="DNA_helicase_pif1-like_DEAD"/>
</dbReference>
<dbReference type="GO" id="GO:0000723">
    <property type="term" value="P:telomere maintenance"/>
    <property type="evidence" value="ECO:0007669"/>
    <property type="project" value="InterPro"/>
</dbReference>
<dbReference type="InterPro" id="IPR049163">
    <property type="entry name" value="Pif1-like_2B_dom"/>
</dbReference>
<keyword evidence="1" id="KW-0227">DNA damage</keyword>
<dbReference type="EMBL" id="KQ980674">
    <property type="protein sequence ID" value="KYN14600.1"/>
    <property type="molecule type" value="Genomic_DNA"/>
</dbReference>
<keyword evidence="1" id="KW-0233">DNA recombination</keyword>
<feature type="domain" description="DNA helicase Pif1-like DEAD-box helicase" evidence="2">
    <location>
        <begin position="914"/>
        <end position="1126"/>
    </location>
</feature>
<dbReference type="InterPro" id="IPR027417">
    <property type="entry name" value="P-loop_NTPase"/>
</dbReference>
<protein>
    <recommendedName>
        <fullName evidence="1">ATP-dependent DNA helicase</fullName>
        <ecNumber evidence="1">5.6.2.3</ecNumber>
    </recommendedName>
</protein>
<evidence type="ECO:0000313" key="5">
    <source>
        <dbReference type="EMBL" id="KYN14600.1"/>
    </source>
</evidence>
<dbReference type="Gene3D" id="3.40.50.300">
    <property type="entry name" value="P-loop containing nucleotide triphosphate hydrolases"/>
    <property type="match status" value="2"/>
</dbReference>
<dbReference type="PANTHER" id="PTHR10492">
    <property type="match status" value="1"/>
</dbReference>
<dbReference type="Proteomes" id="UP000078492">
    <property type="component" value="Unassembled WGS sequence"/>
</dbReference>
<dbReference type="GO" id="GO:0016887">
    <property type="term" value="F:ATP hydrolysis activity"/>
    <property type="evidence" value="ECO:0007669"/>
    <property type="project" value="RHEA"/>
</dbReference>
<feature type="domain" description="DNA helicase Pif1-like 2B" evidence="4">
    <location>
        <begin position="1213"/>
        <end position="1259"/>
    </location>
</feature>
<evidence type="ECO:0000259" key="3">
    <source>
        <dbReference type="Pfam" id="PF14214"/>
    </source>
</evidence>
<keyword evidence="1" id="KW-0067">ATP-binding</keyword>
<dbReference type="SUPFAM" id="SSF52540">
    <property type="entry name" value="P-loop containing nucleoside triphosphate hydrolases"/>
    <property type="match status" value="2"/>
</dbReference>
<dbReference type="InterPro" id="IPR025476">
    <property type="entry name" value="Helitron_helicase-like"/>
</dbReference>
<proteinExistence type="inferred from homology"/>
<evidence type="ECO:0000256" key="1">
    <source>
        <dbReference type="RuleBase" id="RU363044"/>
    </source>
</evidence>
<dbReference type="STRING" id="471704.A0A151IZS6"/>
<comment type="cofactor">
    <cofactor evidence="1">
        <name>Mg(2+)</name>
        <dbReference type="ChEBI" id="CHEBI:18420"/>
    </cofactor>
</comment>
<keyword evidence="1" id="KW-0234">DNA repair</keyword>
<sequence>MLIDDINEYYIGSMDVSCIHCNAKHFAAEKISNKGNSFHDCCNHGAVHLESLSQPPQFLRNLFDSSHAKCNNFFQYIRSYNSSFSFASFNANLVNFRNRRSGPYCFKIQGQIYYQINTALYATQNENPTYGQLFIIDANEAINYRLTDNSELDLEIIQNLESLMRESNVFAQSYQMMGEELENQRRLEIESGELIPELQLLFTLRPGMDQRRYNVQRINEVAAVFRTTADGEIPESYVTIRNKNTKTLQNISTMDPNVEPWIYPLFYPYGTQRWHCNLTKLNSNKRITRGQYIKYRIALRDEFNVFILGRRLFQQWLVDNYVKIEKDRINYCKDHQKELRTETYQGLKDYMQTMANNLNARIGKMVILPSTFIGSPRNMLQNYQDSMAIVNKFGKPDLFITMTCNPKWREIEENLLHGQQASDRPDICARVFNIKKDYLINLIVKQKFFGEIAAFVYVIEFQKRGLPHVHILVTLKYNFKITTPQIVDKFISAEIPDPCKNRILHDIVMRHMIHGPCGDWCLINGKCSKHYPKSYLEETRMDEDAYPYYRRRNNSKSFERPGGYVIDNRYVVPYCPILSIIFNSHINVEVVSSIKSVKYLYKYIYKGHDAATITIEPMTDNVIIDHDEIRNFIETRYVGPVEACWRILEKKLQDKSHTIVRLPVHLPNEQNVITENETIEDAMISALNQATMLMDYFSLNSRDEEARQYLYVQIPCYYTFKKEKINGRNVSHWIKRKSHFNCIGRMYSVSPTQIELFHLRLLLLTVKGATSFNDLRIVNGELCQSFSAACLALGLIEDDDEWIRAMKEAVEWMMPRQLRKLFVRILLHCQPLHPEELWENFKVAMSEDYVRHFGLLEGQRKAYTQINTMLCAEGKSITDFPQMEQMEQLIQNDEENDYMTLEETMEVGTRQYEQLNNKQKEIVDFILNRLDTNNHNNNCIYIDGPGGSGKTFIYTTIYHLVKIRNKHICTMAFTGIAATLLPRGKTVHKTFGLPVPLFSDSSSSIKIQSKEAHYLKETDIFIWDEAPMAPRYALEIMDRTLRDIMNNDLPFGGKIIVLGGDFRQLLPIKIHGTRSEIVNLSIKFSSTWKHFINFSLTENMRVFPEETEFAKFLLDMGDGVLNDSNDNIQLPDCCIAPINADIVQDIYGDLIRNKEFNKMAKCAILSARNADVDEINKQVVELLDTFEERIYTSIDSIENCGDNGDTEEALLPEYLNTLSPSCLPPYELRLKPNCVIMLIRNLSINEGLCNGTRLMIIELADHLLKCKILTGDKIGDIVFLNRITLYCENVYPFTFKRRQFPIKLAFAMTINKSQGQTFDIVGIDLRKDVFNHGQLYVAFSRVRTWQALKVYLGSQRDNKQIKNYVYKEIYV</sequence>
<keyword evidence="1 5" id="KW-0347">Helicase</keyword>